<organism evidence="4 5">
    <name type="scientific">Bifidobacterium aerophilum</name>
    <dbReference type="NCBI Taxonomy" id="1798155"/>
    <lineage>
        <taxon>Bacteria</taxon>
        <taxon>Bacillati</taxon>
        <taxon>Actinomycetota</taxon>
        <taxon>Actinomycetes</taxon>
        <taxon>Bifidobacteriales</taxon>
        <taxon>Bifidobacteriaceae</taxon>
        <taxon>Bifidobacterium</taxon>
    </lineage>
</organism>
<proteinExistence type="inferred from homology"/>
<dbReference type="PANTHER" id="PTHR34295">
    <property type="entry name" value="BIOTIN TRANSPORTER BIOY"/>
    <property type="match status" value="1"/>
</dbReference>
<dbReference type="AlphaFoldDB" id="A0A6N9Z748"/>
<keyword evidence="2" id="KW-0813">Transport</keyword>
<feature type="transmembrane region" description="Helical" evidence="3">
    <location>
        <begin position="80"/>
        <end position="99"/>
    </location>
</feature>
<dbReference type="RefSeq" id="WP_163232175.1">
    <property type="nucleotide sequence ID" value="NZ_WHZW01000019.1"/>
</dbReference>
<evidence type="ECO:0000313" key="4">
    <source>
        <dbReference type="EMBL" id="NEG90184.1"/>
    </source>
</evidence>
<sequence length="226" mass="22542">MADIIEPTRSASAARTETRSASSAGVGRLAIAVAKPVVFAALLALATMAGRIPIPGTPVPITLQTFVVMVAALTMSRRQAAAAIALYLAAGAAGLPVFAGGASTAALFGPSAGFLLGFLPAAIVTAWLKGSAPRMASNTEPLDAASDSASRLAHVALTAARYFAAAVIGCIVLDYLIGFTVQSAITGMPFGTVALASMGFVAGDLVKAIVASLVIAGVTGLARSRR</sequence>
<dbReference type="Proteomes" id="UP000469194">
    <property type="component" value="Unassembled WGS sequence"/>
</dbReference>
<keyword evidence="3" id="KW-1133">Transmembrane helix</keyword>
<evidence type="ECO:0000256" key="2">
    <source>
        <dbReference type="PIRNR" id="PIRNR016661"/>
    </source>
</evidence>
<comment type="similarity">
    <text evidence="1 2">Belongs to the BioY family.</text>
</comment>
<dbReference type="Gene3D" id="1.10.1760.20">
    <property type="match status" value="1"/>
</dbReference>
<gene>
    <name evidence="4" type="ORF">GFD25_09355</name>
</gene>
<feature type="transmembrane region" description="Helical" evidence="3">
    <location>
        <begin position="52"/>
        <end position="73"/>
    </location>
</feature>
<keyword evidence="2 3" id="KW-0472">Membrane</keyword>
<dbReference type="InterPro" id="IPR003784">
    <property type="entry name" value="BioY"/>
</dbReference>
<dbReference type="GO" id="GO:0015225">
    <property type="term" value="F:biotin transmembrane transporter activity"/>
    <property type="evidence" value="ECO:0007669"/>
    <property type="project" value="UniProtKB-UniRule"/>
</dbReference>
<feature type="transmembrane region" description="Helical" evidence="3">
    <location>
        <begin position="25"/>
        <end position="46"/>
    </location>
</feature>
<protein>
    <recommendedName>
        <fullName evidence="2">Biotin transporter</fullName>
    </recommendedName>
</protein>
<comment type="subcellular location">
    <subcellularLocation>
        <location evidence="2">Cell membrane</location>
        <topology evidence="2">Multi-pass membrane protein</topology>
    </subcellularLocation>
</comment>
<keyword evidence="3" id="KW-0812">Transmembrane</keyword>
<comment type="caution">
    <text evidence="4">The sequence shown here is derived from an EMBL/GenBank/DDBJ whole genome shotgun (WGS) entry which is preliminary data.</text>
</comment>
<dbReference type="Pfam" id="PF02632">
    <property type="entry name" value="BioY"/>
    <property type="match status" value="1"/>
</dbReference>
<accession>A0A6N9Z748</accession>
<dbReference type="PIRSF" id="PIRSF016661">
    <property type="entry name" value="BioY"/>
    <property type="match status" value="1"/>
</dbReference>
<dbReference type="EMBL" id="WHZW01000019">
    <property type="protein sequence ID" value="NEG90184.1"/>
    <property type="molecule type" value="Genomic_DNA"/>
</dbReference>
<evidence type="ECO:0000313" key="5">
    <source>
        <dbReference type="Proteomes" id="UP000469194"/>
    </source>
</evidence>
<feature type="transmembrane region" description="Helical" evidence="3">
    <location>
        <begin position="205"/>
        <end position="222"/>
    </location>
</feature>
<keyword evidence="2" id="KW-1003">Cell membrane</keyword>
<evidence type="ECO:0000256" key="1">
    <source>
        <dbReference type="ARBA" id="ARBA00010692"/>
    </source>
</evidence>
<dbReference type="PANTHER" id="PTHR34295:SF1">
    <property type="entry name" value="BIOTIN TRANSPORTER BIOY"/>
    <property type="match status" value="1"/>
</dbReference>
<feature type="transmembrane region" description="Helical" evidence="3">
    <location>
        <begin position="162"/>
        <end position="185"/>
    </location>
</feature>
<evidence type="ECO:0000256" key="3">
    <source>
        <dbReference type="SAM" id="Phobius"/>
    </source>
</evidence>
<name>A0A6N9Z748_9BIFI</name>
<reference evidence="4 5" key="1">
    <citation type="submission" date="2019-10" db="EMBL/GenBank/DDBJ databases">
        <title>Bifidobacterium from non-human primates.</title>
        <authorList>
            <person name="Modesto M."/>
        </authorList>
    </citation>
    <scope>NUCLEOTIDE SEQUENCE [LARGE SCALE GENOMIC DNA]</scope>
    <source>
        <strain evidence="4 5">TRE17</strain>
    </source>
</reference>
<dbReference type="GO" id="GO:0005886">
    <property type="term" value="C:plasma membrane"/>
    <property type="evidence" value="ECO:0007669"/>
    <property type="project" value="UniProtKB-SubCell"/>
</dbReference>
<feature type="transmembrane region" description="Helical" evidence="3">
    <location>
        <begin position="105"/>
        <end position="128"/>
    </location>
</feature>
<keyword evidence="5" id="KW-1185">Reference proteome</keyword>